<dbReference type="InterPro" id="IPR051449">
    <property type="entry name" value="ABC-2_transporter_component"/>
</dbReference>
<dbReference type="PANTHER" id="PTHR30294:SF48">
    <property type="entry name" value="LINEARMYCIN RESISTANCE PERMEASE PROTEIN LNRM"/>
    <property type="match status" value="1"/>
</dbReference>
<evidence type="ECO:0000256" key="6">
    <source>
        <dbReference type="ARBA" id="ARBA00022989"/>
    </source>
</evidence>
<proteinExistence type="inferred from homology"/>
<evidence type="ECO:0000259" key="9">
    <source>
        <dbReference type="PROSITE" id="PS51012"/>
    </source>
</evidence>
<keyword evidence="4" id="KW-1003">Cell membrane</keyword>
<feature type="transmembrane region" description="Helical" evidence="8">
    <location>
        <begin position="374"/>
        <end position="395"/>
    </location>
</feature>
<evidence type="ECO:0000256" key="4">
    <source>
        <dbReference type="ARBA" id="ARBA00022475"/>
    </source>
</evidence>
<evidence type="ECO:0000313" key="10">
    <source>
        <dbReference type="EMBL" id="MCP8971264.1"/>
    </source>
</evidence>
<sequence length="400" mass="43071">MKSLLIAWKDFKIRMLDRRGFFMMILMPLVLTAILGSALKGSMSEDNLPQTVIAYYQEGTDELGIMLKEDVLQGEQLKELVQVKEAVSPEEARQLVRDGKADAAILIPADWSKEMAGGKLKEPTLITDPAKTVRGSIAETILRTFSEQAKTMAVSTQTVMGDLAQSVPVSTGKLNMGEAAKDIQRKIQESTDAQVKEGTVGAKLVSSMQYYAAGMGVMFLLFNATVGAKMIASERATETLARLLSTPTSRFSILFGKFLGTLLFSYIQFLLFIGATHYGFGVDWGSDTGQLLAVGAAYSICVSGLSMLLAATIRDEKSADVIGGIGIQVLALLGGSMLPIYAFPDALRMVAGFTPNKWALTSLLNIMSGTTWEALLPALTILSLAGLASVAIGTWRMQVR</sequence>
<comment type="subcellular location">
    <subcellularLocation>
        <location evidence="1">Cell membrane</location>
        <topology evidence="1">Multi-pass membrane protein</topology>
    </subcellularLocation>
</comment>
<evidence type="ECO:0000256" key="2">
    <source>
        <dbReference type="ARBA" id="ARBA00007783"/>
    </source>
</evidence>
<reference evidence="10" key="1">
    <citation type="submission" date="2022-07" db="EMBL/GenBank/DDBJ databases">
        <authorList>
            <person name="Li W.-J."/>
            <person name="Deng Q.-Q."/>
        </authorList>
    </citation>
    <scope>NUCLEOTIDE SEQUENCE</scope>
    <source>
        <strain evidence="10">SYSU M60031</strain>
    </source>
</reference>
<dbReference type="GO" id="GO:0005886">
    <property type="term" value="C:plasma membrane"/>
    <property type="evidence" value="ECO:0007669"/>
    <property type="project" value="UniProtKB-SubCell"/>
</dbReference>
<keyword evidence="7 8" id="KW-0472">Membrane</keyword>
<dbReference type="PANTHER" id="PTHR30294">
    <property type="entry name" value="MEMBRANE COMPONENT OF ABC TRANSPORTER YHHJ-RELATED"/>
    <property type="match status" value="1"/>
</dbReference>
<organism evidence="10 11">
    <name type="scientific">Ectobacillus ponti</name>
    <dbReference type="NCBI Taxonomy" id="2961894"/>
    <lineage>
        <taxon>Bacteria</taxon>
        <taxon>Bacillati</taxon>
        <taxon>Bacillota</taxon>
        <taxon>Bacilli</taxon>
        <taxon>Bacillales</taxon>
        <taxon>Bacillaceae</taxon>
        <taxon>Ectobacillus</taxon>
    </lineage>
</organism>
<evidence type="ECO:0000313" key="11">
    <source>
        <dbReference type="Proteomes" id="UP001156102"/>
    </source>
</evidence>
<dbReference type="PROSITE" id="PS51012">
    <property type="entry name" value="ABC_TM2"/>
    <property type="match status" value="1"/>
</dbReference>
<gene>
    <name evidence="10" type="ORF">NK662_22350</name>
</gene>
<evidence type="ECO:0000256" key="8">
    <source>
        <dbReference type="SAM" id="Phobius"/>
    </source>
</evidence>
<dbReference type="Proteomes" id="UP001156102">
    <property type="component" value="Unassembled WGS sequence"/>
</dbReference>
<dbReference type="Gene3D" id="3.40.1710.10">
    <property type="entry name" value="abc type-2 transporter like domain"/>
    <property type="match status" value="1"/>
</dbReference>
<dbReference type="EMBL" id="JANCLT010000022">
    <property type="protein sequence ID" value="MCP8971264.1"/>
    <property type="molecule type" value="Genomic_DNA"/>
</dbReference>
<dbReference type="RefSeq" id="WP_254761191.1">
    <property type="nucleotide sequence ID" value="NZ_JANCLT010000022.1"/>
</dbReference>
<keyword evidence="5 8" id="KW-0812">Transmembrane</keyword>
<accession>A0AA41X9A2</accession>
<keyword evidence="3" id="KW-0813">Transport</keyword>
<feature type="transmembrane region" description="Helical" evidence="8">
    <location>
        <begin position="290"/>
        <end position="309"/>
    </location>
</feature>
<dbReference type="InterPro" id="IPR013525">
    <property type="entry name" value="ABC2_TM"/>
</dbReference>
<dbReference type="InterPro" id="IPR047817">
    <property type="entry name" value="ABC2_TM_bact-type"/>
</dbReference>
<comment type="caution">
    <text evidence="10">The sequence shown here is derived from an EMBL/GenBank/DDBJ whole genome shotgun (WGS) entry which is preliminary data.</text>
</comment>
<keyword evidence="6 8" id="KW-1133">Transmembrane helix</keyword>
<evidence type="ECO:0000256" key="5">
    <source>
        <dbReference type="ARBA" id="ARBA00022692"/>
    </source>
</evidence>
<dbReference type="AlphaFoldDB" id="A0AA41X9A2"/>
<dbReference type="Pfam" id="PF12698">
    <property type="entry name" value="ABC2_membrane_3"/>
    <property type="match status" value="1"/>
</dbReference>
<evidence type="ECO:0000256" key="1">
    <source>
        <dbReference type="ARBA" id="ARBA00004651"/>
    </source>
</evidence>
<evidence type="ECO:0000256" key="7">
    <source>
        <dbReference type="ARBA" id="ARBA00023136"/>
    </source>
</evidence>
<comment type="similarity">
    <text evidence="2">Belongs to the ABC-2 integral membrane protein family.</text>
</comment>
<feature type="transmembrane region" description="Helical" evidence="8">
    <location>
        <begin position="210"/>
        <end position="232"/>
    </location>
</feature>
<feature type="domain" description="ABC transmembrane type-2" evidence="9">
    <location>
        <begin position="176"/>
        <end position="400"/>
    </location>
</feature>
<evidence type="ECO:0000256" key="3">
    <source>
        <dbReference type="ARBA" id="ARBA00022448"/>
    </source>
</evidence>
<protein>
    <submittedName>
        <fullName evidence="10">ABC transporter permease</fullName>
    </submittedName>
</protein>
<keyword evidence="11" id="KW-1185">Reference proteome</keyword>
<feature type="transmembrane region" description="Helical" evidence="8">
    <location>
        <begin position="321"/>
        <end position="343"/>
    </location>
</feature>
<feature type="transmembrane region" description="Helical" evidence="8">
    <location>
        <begin position="253"/>
        <end position="278"/>
    </location>
</feature>
<dbReference type="GO" id="GO:0140359">
    <property type="term" value="F:ABC-type transporter activity"/>
    <property type="evidence" value="ECO:0007669"/>
    <property type="project" value="InterPro"/>
</dbReference>
<name>A0AA41X9A2_9BACI</name>